<gene>
    <name evidence="1" type="ORF">Sjap_022068</name>
</gene>
<keyword evidence="2" id="KW-1185">Reference proteome</keyword>
<evidence type="ECO:0000313" key="1">
    <source>
        <dbReference type="EMBL" id="KAK9096571.1"/>
    </source>
</evidence>
<organism evidence="1 2">
    <name type="scientific">Stephania japonica</name>
    <dbReference type="NCBI Taxonomy" id="461633"/>
    <lineage>
        <taxon>Eukaryota</taxon>
        <taxon>Viridiplantae</taxon>
        <taxon>Streptophyta</taxon>
        <taxon>Embryophyta</taxon>
        <taxon>Tracheophyta</taxon>
        <taxon>Spermatophyta</taxon>
        <taxon>Magnoliopsida</taxon>
        <taxon>Ranunculales</taxon>
        <taxon>Menispermaceae</taxon>
        <taxon>Menispermoideae</taxon>
        <taxon>Cissampelideae</taxon>
        <taxon>Stephania</taxon>
    </lineage>
</organism>
<accession>A0AAP0HU29</accession>
<name>A0AAP0HU29_9MAGN</name>
<comment type="caution">
    <text evidence="1">The sequence shown here is derived from an EMBL/GenBank/DDBJ whole genome shotgun (WGS) entry which is preliminary data.</text>
</comment>
<dbReference type="Proteomes" id="UP001417504">
    <property type="component" value="Unassembled WGS sequence"/>
</dbReference>
<dbReference type="EMBL" id="JBBNAE010000009">
    <property type="protein sequence ID" value="KAK9096571.1"/>
    <property type="molecule type" value="Genomic_DNA"/>
</dbReference>
<reference evidence="1 2" key="1">
    <citation type="submission" date="2024-01" db="EMBL/GenBank/DDBJ databases">
        <title>Genome assemblies of Stephania.</title>
        <authorList>
            <person name="Yang L."/>
        </authorList>
    </citation>
    <scope>NUCLEOTIDE SEQUENCE [LARGE SCALE GENOMIC DNA]</scope>
    <source>
        <strain evidence="1">QJT</strain>
        <tissue evidence="1">Leaf</tissue>
    </source>
</reference>
<protein>
    <submittedName>
        <fullName evidence="1">Uncharacterized protein</fullName>
    </submittedName>
</protein>
<dbReference type="AlphaFoldDB" id="A0AAP0HU29"/>
<proteinExistence type="predicted"/>
<evidence type="ECO:0000313" key="2">
    <source>
        <dbReference type="Proteomes" id="UP001417504"/>
    </source>
</evidence>
<sequence length="65" mass="7280">MNIFGFIGDHDSLINVLVLLLKIYITKSWSVTAMVHGVTRDLTVPMNLSLVWSSLQHQLQENNGA</sequence>